<organism evidence="2 3">
    <name type="scientific">Sulfuriroseicoccus oceanibius</name>
    <dbReference type="NCBI Taxonomy" id="2707525"/>
    <lineage>
        <taxon>Bacteria</taxon>
        <taxon>Pseudomonadati</taxon>
        <taxon>Verrucomicrobiota</taxon>
        <taxon>Verrucomicrobiia</taxon>
        <taxon>Verrucomicrobiales</taxon>
        <taxon>Verrucomicrobiaceae</taxon>
        <taxon>Sulfuriroseicoccus</taxon>
    </lineage>
</organism>
<dbReference type="KEGG" id="soa:G3M56_013965"/>
<sequence>MSTTPSLLSVDLEKLQPLRAPGFSSPKGGVGYHDPKVQEVLELSYGPIFPKVLQKDGQYLYESRDDRGRETCTLSEPVRNISDIPKGELLRVMEGWIKCRRLLQLQDFPNRIESILLNFKVPNPRRSLESYRIYQDGERTRLHVLWGFEANSAGSVSVEKALSILLGVPESHMHSILSASMPTPGESTSTVPVSVNLDTAAIASLAQQQLNAARPAESRTSTYVIAGLVGVILVGCGMLLPGILNSGDGEVVEIKGRDEVRRERNLEQDVKDYRDLRQANAFKDPMIGSQDQHVVVDPQVAGATPQEELVAVVTPPAEEPEPLEMTGGGAEHPGDEGLDLGAMAGAAGEDGSDRSDEGDGLLDQMTSAPAAPSRDVDSEELNMIINS</sequence>
<gene>
    <name evidence="2" type="ORF">G3M56_013965</name>
</gene>
<name>A0A6B3LF07_9BACT</name>
<evidence type="ECO:0000313" key="2">
    <source>
        <dbReference type="EMBL" id="QQL44952.1"/>
    </source>
</evidence>
<dbReference type="Proteomes" id="UP000475117">
    <property type="component" value="Chromosome"/>
</dbReference>
<evidence type="ECO:0000256" key="1">
    <source>
        <dbReference type="SAM" id="MobiDB-lite"/>
    </source>
</evidence>
<dbReference type="EMBL" id="CP066776">
    <property type="protein sequence ID" value="QQL44952.1"/>
    <property type="molecule type" value="Genomic_DNA"/>
</dbReference>
<evidence type="ECO:0000313" key="3">
    <source>
        <dbReference type="Proteomes" id="UP000475117"/>
    </source>
</evidence>
<accession>A0A6B3LF07</accession>
<feature type="compositionally biased region" description="Low complexity" evidence="1">
    <location>
        <begin position="339"/>
        <end position="349"/>
    </location>
</feature>
<protein>
    <submittedName>
        <fullName evidence="2">Uncharacterized protein</fullName>
    </submittedName>
</protein>
<feature type="region of interest" description="Disordered" evidence="1">
    <location>
        <begin position="318"/>
        <end position="387"/>
    </location>
</feature>
<keyword evidence="3" id="KW-1185">Reference proteome</keyword>
<dbReference type="AlphaFoldDB" id="A0A6B3LF07"/>
<dbReference type="RefSeq" id="WP_235203479.1">
    <property type="nucleotide sequence ID" value="NZ_CP066776.1"/>
</dbReference>
<proteinExistence type="predicted"/>
<reference evidence="2 3" key="1">
    <citation type="submission" date="2020-12" db="EMBL/GenBank/DDBJ databases">
        <title>Sulforoseuscoccus oceanibium gen. nov., sp. nov., a representative of the phylum Verrucomicrobia with special cytoplasmic membrane, and proposal of Sulforoseuscoccusaceae fam. nov.</title>
        <authorList>
            <person name="Xi F."/>
        </authorList>
    </citation>
    <scope>NUCLEOTIDE SEQUENCE [LARGE SCALE GENOMIC DNA]</scope>
    <source>
        <strain evidence="2 3">T37</strain>
    </source>
</reference>